<reference evidence="1 2" key="1">
    <citation type="submission" date="2018-05" db="EMBL/GenBank/DDBJ databases">
        <title>Genomic Encyclopedia of Type Strains, Phase IV (KMG-IV): sequencing the most valuable type-strain genomes for metagenomic binning, comparative biology and taxonomic classification.</title>
        <authorList>
            <person name="Goeker M."/>
        </authorList>
    </citation>
    <scope>NUCLEOTIDE SEQUENCE [LARGE SCALE GENOMIC DNA]</scope>
    <source>
        <strain evidence="1 2">DSM 22440</strain>
    </source>
</reference>
<dbReference type="Proteomes" id="UP000247922">
    <property type="component" value="Unassembled WGS sequence"/>
</dbReference>
<proteinExistence type="predicted"/>
<dbReference type="Pfam" id="PF21172">
    <property type="entry name" value="CueP"/>
    <property type="match status" value="1"/>
</dbReference>
<evidence type="ECO:0008006" key="3">
    <source>
        <dbReference type="Google" id="ProtNLM"/>
    </source>
</evidence>
<name>A0A2V3W6R4_9BACI</name>
<gene>
    <name evidence="1" type="ORF">DES38_10865</name>
</gene>
<dbReference type="EMBL" id="QJJR01000008">
    <property type="protein sequence ID" value="PXW90053.1"/>
    <property type="molecule type" value="Genomic_DNA"/>
</dbReference>
<organism evidence="1 2">
    <name type="scientific">Streptohalobacillus salinus</name>
    <dbReference type="NCBI Taxonomy" id="621096"/>
    <lineage>
        <taxon>Bacteria</taxon>
        <taxon>Bacillati</taxon>
        <taxon>Bacillota</taxon>
        <taxon>Bacilli</taxon>
        <taxon>Bacillales</taxon>
        <taxon>Bacillaceae</taxon>
        <taxon>Streptohalobacillus</taxon>
    </lineage>
</organism>
<comment type="caution">
    <text evidence="1">The sequence shown here is derived from an EMBL/GenBank/DDBJ whole genome shotgun (WGS) entry which is preliminary data.</text>
</comment>
<dbReference type="NCBIfam" id="NF038094">
    <property type="entry name" value="CueP_fam"/>
    <property type="match status" value="1"/>
</dbReference>
<keyword evidence="2" id="KW-1185">Reference proteome</keyword>
<dbReference type="InterPro" id="IPR047808">
    <property type="entry name" value="CueP-like"/>
</dbReference>
<protein>
    <recommendedName>
        <fullName evidence="3">CueP family metal-binding protein</fullName>
    </recommendedName>
</protein>
<accession>A0A2V3W6R4</accession>
<evidence type="ECO:0000313" key="1">
    <source>
        <dbReference type="EMBL" id="PXW90053.1"/>
    </source>
</evidence>
<dbReference type="Gene3D" id="2.60.40.3700">
    <property type="match status" value="1"/>
</dbReference>
<evidence type="ECO:0000313" key="2">
    <source>
        <dbReference type="Proteomes" id="UP000247922"/>
    </source>
</evidence>
<dbReference type="RefSeq" id="WP_110251589.1">
    <property type="nucleotide sequence ID" value="NZ_QJJR01000008.1"/>
</dbReference>
<dbReference type="AlphaFoldDB" id="A0A2V3W6R4"/>
<sequence length="184" mass="20675">MTKRTKKIILASTIILVVLGLIFSASQLINDKKATEVNEEDIDFKALATAYSMREITDSDASISSHELIITEPDNQVRTYNLAKEPFFVSFAPYINQTHPCAIHSLSGCQGELVNEDFEVLIEDEQGNIVVDQVMTSQANGFIDVWLPRDKDYQITVTYNDKVVHSTFSTFKEDNTCITTMQLA</sequence>
<dbReference type="OrthoDB" id="73040at2"/>